<dbReference type="Proteomes" id="UP000811899">
    <property type="component" value="Unassembled WGS sequence"/>
</dbReference>
<dbReference type="InterPro" id="IPR002509">
    <property type="entry name" value="NODB_dom"/>
</dbReference>
<reference evidence="2 3" key="1">
    <citation type="submission" date="2021-05" db="EMBL/GenBank/DDBJ databases">
        <title>The draft genome of Geobacter pelophilus DSM 12255.</title>
        <authorList>
            <person name="Xu Z."/>
            <person name="Masuda Y."/>
            <person name="Itoh H."/>
            <person name="Senoo K."/>
        </authorList>
    </citation>
    <scope>NUCLEOTIDE SEQUENCE [LARGE SCALE GENOMIC DNA]</scope>
    <source>
        <strain evidence="2 3">DSM 12255</strain>
    </source>
</reference>
<feature type="domain" description="NodB homology" evidence="1">
    <location>
        <begin position="30"/>
        <end position="283"/>
    </location>
</feature>
<dbReference type="InterPro" id="IPR045235">
    <property type="entry name" value="PuuE_HpPgdA-like"/>
</dbReference>
<organism evidence="2 3">
    <name type="scientific">Geoanaerobacter pelophilus</name>
    <dbReference type="NCBI Taxonomy" id="60036"/>
    <lineage>
        <taxon>Bacteria</taxon>
        <taxon>Pseudomonadati</taxon>
        <taxon>Thermodesulfobacteriota</taxon>
        <taxon>Desulfuromonadia</taxon>
        <taxon>Geobacterales</taxon>
        <taxon>Geobacteraceae</taxon>
        <taxon>Geoanaerobacter</taxon>
    </lineage>
</organism>
<dbReference type="PANTHER" id="PTHR47561">
    <property type="entry name" value="POLYSACCHARIDE DEACETYLASE FAMILY PROTEIN (AFU_ORTHOLOGUE AFUA_6G05030)"/>
    <property type="match status" value="1"/>
</dbReference>
<name>A0AAW4L6A8_9BACT</name>
<keyword evidence="3" id="KW-1185">Reference proteome</keyword>
<dbReference type="GO" id="GO:0016810">
    <property type="term" value="F:hydrolase activity, acting on carbon-nitrogen (but not peptide) bonds"/>
    <property type="evidence" value="ECO:0007669"/>
    <property type="project" value="InterPro"/>
</dbReference>
<dbReference type="SUPFAM" id="SSF88713">
    <property type="entry name" value="Glycoside hydrolase/deacetylase"/>
    <property type="match status" value="1"/>
</dbReference>
<accession>A0AAW4L6A8</accession>
<evidence type="ECO:0000313" key="2">
    <source>
        <dbReference type="EMBL" id="MBT0663352.1"/>
    </source>
</evidence>
<gene>
    <name evidence="2" type="ORF">KI809_03470</name>
</gene>
<evidence type="ECO:0000259" key="1">
    <source>
        <dbReference type="PROSITE" id="PS51677"/>
    </source>
</evidence>
<dbReference type="Pfam" id="PF01522">
    <property type="entry name" value="Polysacc_deac_1"/>
    <property type="match status" value="1"/>
</dbReference>
<dbReference type="Pfam" id="PF11959">
    <property type="entry name" value="DUF3473"/>
    <property type="match status" value="1"/>
</dbReference>
<dbReference type="Gene3D" id="3.20.20.370">
    <property type="entry name" value="Glycoside hydrolase/deacetylase"/>
    <property type="match status" value="1"/>
</dbReference>
<evidence type="ECO:0000313" key="3">
    <source>
        <dbReference type="Proteomes" id="UP000811899"/>
    </source>
</evidence>
<dbReference type="InterPro" id="IPR011330">
    <property type="entry name" value="Glyco_hydro/deAcase_b/a-brl"/>
</dbReference>
<dbReference type="PANTHER" id="PTHR47561:SF1">
    <property type="entry name" value="POLYSACCHARIDE DEACETYLASE FAMILY PROTEIN (AFU_ORTHOLOGUE AFUA_6G05030)"/>
    <property type="match status" value="1"/>
</dbReference>
<dbReference type="PROSITE" id="PS51677">
    <property type="entry name" value="NODB"/>
    <property type="match status" value="1"/>
</dbReference>
<sequence>MNRAPNADERLFNALTIDVEEWFHVCGAAGIDGLTLERRLRRNIERLLAVLDAGQVKATFFVLGSLAAAEPEVVKEIAGRGHEIASHGYSHALVHSLTPDAFRDELRRTADILGQLTGCRPRGFRAPQWSLSRDRTPWAFDILLAEGYHYDSSCTPLPFIGNKHGQRIPWRIELDHGTLWEIPPLVTPSWIGNLPTGGGWGFRFFPMPMIERTIVNLNSLGAPGVFFLHPRELDPDGPRLKMSRFREFVAYGSRKDAMERLKRLLAGFRFTTLGKMVQQWESA</sequence>
<proteinExistence type="predicted"/>
<dbReference type="InterPro" id="IPR022560">
    <property type="entry name" value="DUF3473"/>
</dbReference>
<dbReference type="GO" id="GO:0005975">
    <property type="term" value="P:carbohydrate metabolic process"/>
    <property type="evidence" value="ECO:0007669"/>
    <property type="project" value="InterPro"/>
</dbReference>
<dbReference type="AlphaFoldDB" id="A0AAW4L6A8"/>
<dbReference type="EMBL" id="JAHCVJ010000001">
    <property type="protein sequence ID" value="MBT0663352.1"/>
    <property type="molecule type" value="Genomic_DNA"/>
</dbReference>
<dbReference type="CDD" id="cd10941">
    <property type="entry name" value="CE4_PuuE_HpPgdA_like_2"/>
    <property type="match status" value="1"/>
</dbReference>
<protein>
    <submittedName>
        <fullName evidence="2">Polysaccharide deacetylase family protein</fullName>
    </submittedName>
</protein>
<comment type="caution">
    <text evidence="2">The sequence shown here is derived from an EMBL/GenBank/DDBJ whole genome shotgun (WGS) entry which is preliminary data.</text>
</comment>